<keyword evidence="1" id="KW-0472">Membrane</keyword>
<keyword evidence="3" id="KW-1185">Reference proteome</keyword>
<comment type="caution">
    <text evidence="2">The sequence shown here is derived from an EMBL/GenBank/DDBJ whole genome shotgun (WGS) entry which is preliminary data.</text>
</comment>
<reference evidence="2 3" key="1">
    <citation type="submission" date="2019-03" db="EMBL/GenBank/DDBJ databases">
        <title>Genomic Encyclopedia of Type Strains, Phase IV (KMG-IV): sequencing the most valuable type-strain genomes for metagenomic binning, comparative biology and taxonomic classification.</title>
        <authorList>
            <person name="Goeker M."/>
        </authorList>
    </citation>
    <scope>NUCLEOTIDE SEQUENCE [LARGE SCALE GENOMIC DNA]</scope>
    <source>
        <strain evidence="2 3">DSM 25964</strain>
    </source>
</reference>
<protein>
    <submittedName>
        <fullName evidence="2">Uncharacterized protein</fullName>
    </submittedName>
</protein>
<proteinExistence type="predicted"/>
<feature type="transmembrane region" description="Helical" evidence="1">
    <location>
        <begin position="63"/>
        <end position="83"/>
    </location>
</feature>
<keyword evidence="1" id="KW-0812">Transmembrane</keyword>
<dbReference type="Pfam" id="PF04143">
    <property type="entry name" value="Sulf_transp"/>
    <property type="match status" value="1"/>
</dbReference>
<dbReference type="RefSeq" id="WP_133957912.1">
    <property type="nucleotide sequence ID" value="NZ_SORI01000012.1"/>
</dbReference>
<dbReference type="InterPro" id="IPR007272">
    <property type="entry name" value="Sulf_transp_TsuA/YedE"/>
</dbReference>
<sequence>MDLDQIVVHLNEILVSLKGIANAVDLELRFGLVTGMVFGVLLQRARVLRYDKQLAALRFKDFTILKFMMSAIIVGMIGTYFLYDQGLVKLSIKPTILGGTITGGVLFGVGWALLGYCPGTSMGALGEGRTDALWGILGAIVGAALYAEMFPYLQDTLLKMHDYGKITLPQLLGVNHWIVIAGVSVVFLLSFVLMEKKGL</sequence>
<dbReference type="Proteomes" id="UP000295066">
    <property type="component" value="Unassembled WGS sequence"/>
</dbReference>
<dbReference type="AlphaFoldDB" id="A0A4R8M6B5"/>
<name>A0A4R8M6B5_9BACT</name>
<organism evidence="2 3">
    <name type="scientific">Aminivibrio pyruvatiphilus</name>
    <dbReference type="NCBI Taxonomy" id="1005740"/>
    <lineage>
        <taxon>Bacteria</taxon>
        <taxon>Thermotogati</taxon>
        <taxon>Synergistota</taxon>
        <taxon>Synergistia</taxon>
        <taxon>Synergistales</taxon>
        <taxon>Aminobacteriaceae</taxon>
        <taxon>Aminivibrio</taxon>
    </lineage>
</organism>
<gene>
    <name evidence="2" type="ORF">C8D99_11224</name>
</gene>
<dbReference type="EMBL" id="SORI01000012">
    <property type="protein sequence ID" value="TDY59517.1"/>
    <property type="molecule type" value="Genomic_DNA"/>
</dbReference>
<feature type="transmembrane region" description="Helical" evidence="1">
    <location>
        <begin position="134"/>
        <end position="154"/>
    </location>
</feature>
<evidence type="ECO:0000313" key="2">
    <source>
        <dbReference type="EMBL" id="TDY59517.1"/>
    </source>
</evidence>
<feature type="transmembrane region" description="Helical" evidence="1">
    <location>
        <begin position="20"/>
        <end position="42"/>
    </location>
</feature>
<feature type="transmembrane region" description="Helical" evidence="1">
    <location>
        <begin position="95"/>
        <end position="114"/>
    </location>
</feature>
<evidence type="ECO:0000313" key="3">
    <source>
        <dbReference type="Proteomes" id="UP000295066"/>
    </source>
</evidence>
<keyword evidence="1" id="KW-1133">Transmembrane helix</keyword>
<evidence type="ECO:0000256" key="1">
    <source>
        <dbReference type="SAM" id="Phobius"/>
    </source>
</evidence>
<accession>A0A4R8M6B5</accession>
<dbReference type="OrthoDB" id="9790409at2"/>
<feature type="transmembrane region" description="Helical" evidence="1">
    <location>
        <begin position="174"/>
        <end position="194"/>
    </location>
</feature>